<sequence>MMRVWSHRIVELVIRFRHNALPISTKVTTLRALLHSFVPEFESEPETEPVHILLLDSINRKIHLKNNLGLFLLAQKVCSDIQCDSSSRTKMLRILYGGGRQYSFFSLISSVHYGERQNARYNLGLLLRERDDDLAGWR</sequence>
<keyword evidence="2" id="KW-1185">Reference proteome</keyword>
<dbReference type="EMBL" id="JBFOLK010000009">
    <property type="protein sequence ID" value="KAL2486939.1"/>
    <property type="molecule type" value="Genomic_DNA"/>
</dbReference>
<dbReference type="AlphaFoldDB" id="A0ABD1RII5"/>
<gene>
    <name evidence="1" type="ORF">Adt_31695</name>
</gene>
<proteinExistence type="predicted"/>
<accession>A0ABD1RII5</accession>
<evidence type="ECO:0000313" key="1">
    <source>
        <dbReference type="EMBL" id="KAL2486939.1"/>
    </source>
</evidence>
<comment type="caution">
    <text evidence="1">The sequence shown here is derived from an EMBL/GenBank/DDBJ whole genome shotgun (WGS) entry which is preliminary data.</text>
</comment>
<name>A0ABD1RII5_9LAMI</name>
<organism evidence="1 2">
    <name type="scientific">Abeliophyllum distichum</name>
    <dbReference type="NCBI Taxonomy" id="126358"/>
    <lineage>
        <taxon>Eukaryota</taxon>
        <taxon>Viridiplantae</taxon>
        <taxon>Streptophyta</taxon>
        <taxon>Embryophyta</taxon>
        <taxon>Tracheophyta</taxon>
        <taxon>Spermatophyta</taxon>
        <taxon>Magnoliopsida</taxon>
        <taxon>eudicotyledons</taxon>
        <taxon>Gunneridae</taxon>
        <taxon>Pentapetalae</taxon>
        <taxon>asterids</taxon>
        <taxon>lamiids</taxon>
        <taxon>Lamiales</taxon>
        <taxon>Oleaceae</taxon>
        <taxon>Forsythieae</taxon>
        <taxon>Abeliophyllum</taxon>
    </lineage>
</organism>
<evidence type="ECO:0000313" key="2">
    <source>
        <dbReference type="Proteomes" id="UP001604336"/>
    </source>
</evidence>
<protein>
    <submittedName>
        <fullName evidence="1">3-phosphoshikimate 1-carboxyvinyltransferase</fullName>
    </submittedName>
</protein>
<reference evidence="2" key="1">
    <citation type="submission" date="2024-07" db="EMBL/GenBank/DDBJ databases">
        <title>Two chromosome-level genome assemblies of Korean endemic species Abeliophyllum distichum and Forsythia ovata (Oleaceae).</title>
        <authorList>
            <person name="Jang H."/>
        </authorList>
    </citation>
    <scope>NUCLEOTIDE SEQUENCE [LARGE SCALE GENOMIC DNA]</scope>
</reference>
<dbReference type="Proteomes" id="UP001604336">
    <property type="component" value="Unassembled WGS sequence"/>
</dbReference>